<evidence type="ECO:0000313" key="4">
    <source>
        <dbReference type="Proteomes" id="UP000494108"/>
    </source>
</evidence>
<reference evidence="3 4" key="1">
    <citation type="submission" date="2020-04" db="EMBL/GenBank/DDBJ databases">
        <authorList>
            <person name="De Canck E."/>
        </authorList>
    </citation>
    <scope>NUCLEOTIDE SEQUENCE [LARGE SCALE GENOMIC DNA]</scope>
    <source>
        <strain evidence="3 4">LMG 3431</strain>
    </source>
</reference>
<dbReference type="Pfam" id="PF03401">
    <property type="entry name" value="TctC"/>
    <property type="match status" value="1"/>
</dbReference>
<keyword evidence="4" id="KW-1185">Reference proteome</keyword>
<sequence>MNKHARAWTGALAIAASLTAASPAVAQDPAKWPERPIRLVVGFVPGGGTDVSARILSVRLSTLLGQQVVVENKPGASGLIAADFVAKAEPDGYTLLLANMQSTVAAPYVVQSSIDPIRDFTAVRYIGSVPNVLVVNPAKHRYATVQNLVDDARAKPKQLLYASSGMGSPQHLSAARFSQIAGVSMEHVPYKGSGQAMTDLLGGSVDMNFDTLPGAINQIQAGKLRPLAVTSAERSKRLPDVPTLAESGIKGLDIVQWYAVLAPAKLPRPIMDKLDRALAQTLADPEIASKLADQGMDLGGGPQTPAAFAAYVQDEWTKYGKLTASLGLTKQ</sequence>
<dbReference type="RefSeq" id="WP_175174364.1">
    <property type="nucleotide sequence ID" value="NZ_CADIJX010000002.1"/>
</dbReference>
<dbReference type="CDD" id="cd13578">
    <property type="entry name" value="PBP2_Bug27"/>
    <property type="match status" value="1"/>
</dbReference>
<dbReference type="Proteomes" id="UP000494108">
    <property type="component" value="Unassembled WGS sequence"/>
</dbReference>
<accession>A0A6S6YVL5</accession>
<dbReference type="InterPro" id="IPR042100">
    <property type="entry name" value="Bug_dom1"/>
</dbReference>
<dbReference type="InterPro" id="IPR005064">
    <property type="entry name" value="BUG"/>
</dbReference>
<feature type="chain" id="PRO_5028940271" description="Tripartite tricarboxylate transporter substrate binding protein" evidence="2">
    <location>
        <begin position="27"/>
        <end position="331"/>
    </location>
</feature>
<name>A0A6S6YVL5_9BURK</name>
<dbReference type="PANTHER" id="PTHR42928:SF5">
    <property type="entry name" value="BLR1237 PROTEIN"/>
    <property type="match status" value="1"/>
</dbReference>
<organism evidence="3 4">
    <name type="scientific">Achromobacter pestifer</name>
    <dbReference type="NCBI Taxonomy" id="1353889"/>
    <lineage>
        <taxon>Bacteria</taxon>
        <taxon>Pseudomonadati</taxon>
        <taxon>Pseudomonadota</taxon>
        <taxon>Betaproteobacteria</taxon>
        <taxon>Burkholderiales</taxon>
        <taxon>Alcaligenaceae</taxon>
        <taxon>Achromobacter</taxon>
    </lineage>
</organism>
<feature type="signal peptide" evidence="2">
    <location>
        <begin position="1"/>
        <end position="26"/>
    </location>
</feature>
<proteinExistence type="inferred from homology"/>
<dbReference type="Gene3D" id="3.40.190.10">
    <property type="entry name" value="Periplasmic binding protein-like II"/>
    <property type="match status" value="1"/>
</dbReference>
<comment type="similarity">
    <text evidence="1">Belongs to the UPF0065 (bug) family.</text>
</comment>
<keyword evidence="2" id="KW-0732">Signal</keyword>
<dbReference type="PANTHER" id="PTHR42928">
    <property type="entry name" value="TRICARBOXYLATE-BINDING PROTEIN"/>
    <property type="match status" value="1"/>
</dbReference>
<dbReference type="PIRSF" id="PIRSF017082">
    <property type="entry name" value="YflP"/>
    <property type="match status" value="1"/>
</dbReference>
<evidence type="ECO:0000313" key="3">
    <source>
        <dbReference type="EMBL" id="CAB3640699.1"/>
    </source>
</evidence>
<dbReference type="AlphaFoldDB" id="A0A6S6YVL5"/>
<protein>
    <recommendedName>
        <fullName evidence="5">Tripartite tricarboxylate transporter substrate binding protein</fullName>
    </recommendedName>
</protein>
<evidence type="ECO:0008006" key="5">
    <source>
        <dbReference type="Google" id="ProtNLM"/>
    </source>
</evidence>
<dbReference type="SUPFAM" id="SSF53850">
    <property type="entry name" value="Periplasmic binding protein-like II"/>
    <property type="match status" value="1"/>
</dbReference>
<gene>
    <name evidence="3" type="ORF">LMG3431_02067</name>
</gene>
<evidence type="ECO:0000256" key="2">
    <source>
        <dbReference type="SAM" id="SignalP"/>
    </source>
</evidence>
<dbReference type="EMBL" id="CADIJX010000002">
    <property type="protein sequence ID" value="CAB3640699.1"/>
    <property type="molecule type" value="Genomic_DNA"/>
</dbReference>
<dbReference type="Gene3D" id="3.40.190.150">
    <property type="entry name" value="Bordetella uptake gene, domain 1"/>
    <property type="match status" value="1"/>
</dbReference>
<evidence type="ECO:0000256" key="1">
    <source>
        <dbReference type="ARBA" id="ARBA00006987"/>
    </source>
</evidence>